<dbReference type="InterPro" id="IPR023267">
    <property type="entry name" value="RCMT"/>
</dbReference>
<evidence type="ECO:0000256" key="5">
    <source>
        <dbReference type="PROSITE-ProRule" id="PRU01023"/>
    </source>
</evidence>
<comment type="caution">
    <text evidence="5">Lacks conserved residue(s) required for the propagation of feature annotation.</text>
</comment>
<dbReference type="InterPro" id="IPR049560">
    <property type="entry name" value="MeTrfase_RsmB-F_NOP2_cat"/>
</dbReference>
<evidence type="ECO:0000313" key="7">
    <source>
        <dbReference type="EMBL" id="GEO07951.1"/>
    </source>
</evidence>
<dbReference type="PANTHER" id="PTHR22807">
    <property type="entry name" value="NOP2 YEAST -RELATED NOL1/NOP2/FMU SUN DOMAIN-CONTAINING"/>
    <property type="match status" value="1"/>
</dbReference>
<dbReference type="RefSeq" id="WP_147201895.1">
    <property type="nucleotide sequence ID" value="NZ_BJYT01000001.1"/>
</dbReference>
<feature type="domain" description="SAM-dependent MTase RsmB/NOP-type" evidence="6">
    <location>
        <begin position="115"/>
        <end position="386"/>
    </location>
</feature>
<dbReference type="Proteomes" id="UP000321513">
    <property type="component" value="Unassembled WGS sequence"/>
</dbReference>
<keyword evidence="2 5" id="KW-0808">Transferase</keyword>
<feature type="binding site" evidence="5">
    <location>
        <position position="266"/>
    </location>
    <ligand>
        <name>S-adenosyl-L-methionine</name>
        <dbReference type="ChEBI" id="CHEBI:59789"/>
    </ligand>
</feature>
<accession>A0A512B7L1</accession>
<protein>
    <submittedName>
        <fullName evidence="7">RNA methyltransferase</fullName>
    </submittedName>
</protein>
<dbReference type="GO" id="GO:0001510">
    <property type="term" value="P:RNA methylation"/>
    <property type="evidence" value="ECO:0007669"/>
    <property type="project" value="InterPro"/>
</dbReference>
<dbReference type="PROSITE" id="PS51686">
    <property type="entry name" value="SAM_MT_RSMB_NOP"/>
    <property type="match status" value="1"/>
</dbReference>
<evidence type="ECO:0000256" key="2">
    <source>
        <dbReference type="ARBA" id="ARBA00022679"/>
    </source>
</evidence>
<evidence type="ECO:0000256" key="1">
    <source>
        <dbReference type="ARBA" id="ARBA00022603"/>
    </source>
</evidence>
<dbReference type="Pfam" id="PF01189">
    <property type="entry name" value="Methyltr_RsmB-F"/>
    <property type="match status" value="1"/>
</dbReference>
<dbReference type="InterPro" id="IPR029063">
    <property type="entry name" value="SAM-dependent_MTases_sf"/>
</dbReference>
<feature type="binding site" evidence="5">
    <location>
        <position position="288"/>
    </location>
    <ligand>
        <name>S-adenosyl-L-methionine</name>
        <dbReference type="ChEBI" id="CHEBI:59789"/>
    </ligand>
</feature>
<dbReference type="SUPFAM" id="SSF53335">
    <property type="entry name" value="S-adenosyl-L-methionine-dependent methyltransferases"/>
    <property type="match status" value="1"/>
</dbReference>
<feature type="binding site" evidence="5">
    <location>
        <position position="239"/>
    </location>
    <ligand>
        <name>S-adenosyl-L-methionine</name>
        <dbReference type="ChEBI" id="CHEBI:59789"/>
    </ligand>
</feature>
<evidence type="ECO:0000313" key="8">
    <source>
        <dbReference type="Proteomes" id="UP000321513"/>
    </source>
</evidence>
<dbReference type="AlphaFoldDB" id="A0A512B7L1"/>
<evidence type="ECO:0000256" key="4">
    <source>
        <dbReference type="ARBA" id="ARBA00022884"/>
    </source>
</evidence>
<sequence length="386" mass="44058">MSRFYSHVNTAKSILGTYSGQVPFSVFLKAFFAKEKKFGSRDRKNISSFCYSYFRLGYAFKEQSIDERLMTALFLSTDVSIEWLQKEKPEWVASIALSLKEKIRVIGLNLKTVFPFADELSQGIDLLQFNLSFLIQPDLFVRVRPGKMEAVETKLHNSQINFSRVNESCLAFANGTKLDDVLEINKEAVIQDLNSQRVAEFFPMKERQSWSVWDCCAASGGKAIMAHDYIAGMHLTVSDIRQTIIQNLHSRFKEAGIRQYKSFVADLVNPESLQSSLQDLKFDLIICDAPCSGSGTWSRTPEEMVFFKQEEITRYSNLQKSIATNTIRYLNKGGYLLYITCSVFKKENEEVVDFLQQAAGLELIKMELLKGYDVKADTMFSALFKL</sequence>
<evidence type="ECO:0000259" key="6">
    <source>
        <dbReference type="PROSITE" id="PS51686"/>
    </source>
</evidence>
<comment type="similarity">
    <text evidence="5">Belongs to the class I-like SAM-binding methyltransferase superfamily. RsmB/NOP family.</text>
</comment>
<dbReference type="InterPro" id="IPR001678">
    <property type="entry name" value="MeTrfase_RsmB-F_NOP2_dom"/>
</dbReference>
<comment type="caution">
    <text evidence="7">The sequence shown here is derived from an EMBL/GenBank/DDBJ whole genome shotgun (WGS) entry which is preliminary data.</text>
</comment>
<dbReference type="GO" id="GO:0003723">
    <property type="term" value="F:RNA binding"/>
    <property type="evidence" value="ECO:0007669"/>
    <property type="project" value="UniProtKB-UniRule"/>
</dbReference>
<gene>
    <name evidence="7" type="primary">fmu</name>
    <name evidence="7" type="ORF">SAE01_04470</name>
</gene>
<proteinExistence type="inferred from homology"/>
<keyword evidence="3 5" id="KW-0949">S-adenosyl-L-methionine</keyword>
<keyword evidence="1 5" id="KW-0489">Methyltransferase</keyword>
<evidence type="ECO:0000256" key="3">
    <source>
        <dbReference type="ARBA" id="ARBA00022691"/>
    </source>
</evidence>
<dbReference type="OrthoDB" id="9810297at2"/>
<dbReference type="GO" id="GO:0008173">
    <property type="term" value="F:RNA methyltransferase activity"/>
    <property type="evidence" value="ECO:0007669"/>
    <property type="project" value="InterPro"/>
</dbReference>
<organism evidence="7 8">
    <name type="scientific">Segetibacter aerophilus</name>
    <dbReference type="NCBI Taxonomy" id="670293"/>
    <lineage>
        <taxon>Bacteria</taxon>
        <taxon>Pseudomonadati</taxon>
        <taxon>Bacteroidota</taxon>
        <taxon>Chitinophagia</taxon>
        <taxon>Chitinophagales</taxon>
        <taxon>Chitinophagaceae</taxon>
        <taxon>Segetibacter</taxon>
    </lineage>
</organism>
<dbReference type="Gene3D" id="3.40.50.150">
    <property type="entry name" value="Vaccinia Virus protein VP39"/>
    <property type="match status" value="1"/>
</dbReference>
<dbReference type="PANTHER" id="PTHR22807:SF53">
    <property type="entry name" value="RIBOSOMAL RNA SMALL SUBUNIT METHYLTRANSFERASE B-RELATED"/>
    <property type="match status" value="1"/>
</dbReference>
<dbReference type="PRINTS" id="PR02008">
    <property type="entry name" value="RCMTFAMILY"/>
</dbReference>
<name>A0A512B7L1_9BACT</name>
<feature type="active site" description="Nucleophile" evidence="5">
    <location>
        <position position="341"/>
    </location>
</feature>
<keyword evidence="8" id="KW-1185">Reference proteome</keyword>
<reference evidence="7 8" key="1">
    <citation type="submission" date="2019-07" db="EMBL/GenBank/DDBJ databases">
        <title>Whole genome shotgun sequence of Segetibacter aerophilus NBRC 106135.</title>
        <authorList>
            <person name="Hosoyama A."/>
            <person name="Uohara A."/>
            <person name="Ohji S."/>
            <person name="Ichikawa N."/>
        </authorList>
    </citation>
    <scope>NUCLEOTIDE SEQUENCE [LARGE SCALE GENOMIC DNA]</scope>
    <source>
        <strain evidence="7 8">NBRC 106135</strain>
    </source>
</reference>
<dbReference type="EMBL" id="BJYT01000001">
    <property type="protein sequence ID" value="GEO07951.1"/>
    <property type="molecule type" value="Genomic_DNA"/>
</dbReference>
<keyword evidence="4 5" id="KW-0694">RNA-binding</keyword>